<dbReference type="InterPro" id="IPR006571">
    <property type="entry name" value="TLDc_dom"/>
</dbReference>
<feature type="region of interest" description="Disordered" evidence="10">
    <location>
        <begin position="390"/>
        <end position="458"/>
    </location>
</feature>
<reference evidence="12" key="1">
    <citation type="submission" date="2022-08" db="UniProtKB">
        <authorList>
            <consortium name="EnsemblMetazoa"/>
        </authorList>
    </citation>
    <scope>IDENTIFICATION</scope>
    <source>
        <strain evidence="12">05x7-T-G4-1.051#20</strain>
    </source>
</reference>
<evidence type="ECO:0000256" key="3">
    <source>
        <dbReference type="ARBA" id="ARBA00004496"/>
    </source>
</evidence>
<keyword evidence="6" id="KW-0458">Lysosome</keyword>
<dbReference type="EnsemblMetazoa" id="G20495.1">
    <property type="protein sequence ID" value="G20495.1:cds"/>
    <property type="gene ID" value="G20495"/>
</dbReference>
<name>A0A8W8JVE1_MAGGI</name>
<dbReference type="PANTHER" id="PTHR23354:SF131">
    <property type="entry name" value="MTOR-ASSOCIATED PROTEIN MEAK7"/>
    <property type="match status" value="1"/>
</dbReference>
<dbReference type="GO" id="GO:0006979">
    <property type="term" value="P:response to oxidative stress"/>
    <property type="evidence" value="ECO:0007669"/>
    <property type="project" value="TreeGrafter"/>
</dbReference>
<protein>
    <recommendedName>
        <fullName evidence="7">MTOR-associated protein MEAK7</fullName>
    </recommendedName>
    <alternativeName>
        <fullName evidence="9">TBC/LysM-associated domain-containing protein 1</fullName>
    </alternativeName>
    <alternativeName>
        <fullName evidence="8">TLD domain-containing protein 1</fullName>
    </alternativeName>
</protein>
<dbReference type="AlphaFoldDB" id="A0A8W8JVE1"/>
<dbReference type="GO" id="GO:0005764">
    <property type="term" value="C:lysosome"/>
    <property type="evidence" value="ECO:0007669"/>
    <property type="project" value="UniProtKB-SubCell"/>
</dbReference>
<dbReference type="GO" id="GO:0016020">
    <property type="term" value="C:membrane"/>
    <property type="evidence" value="ECO:0007669"/>
    <property type="project" value="UniProtKB-SubCell"/>
</dbReference>
<evidence type="ECO:0000256" key="2">
    <source>
        <dbReference type="ARBA" id="ARBA00004371"/>
    </source>
</evidence>
<dbReference type="PANTHER" id="PTHR23354">
    <property type="entry name" value="NUCLEOLAR PROTEIN 7/ESTROGEN RECEPTOR COACTIVATOR-RELATED"/>
    <property type="match status" value="1"/>
</dbReference>
<evidence type="ECO:0000256" key="1">
    <source>
        <dbReference type="ARBA" id="ARBA00004370"/>
    </source>
</evidence>
<dbReference type="PROSITE" id="PS51886">
    <property type="entry name" value="TLDC"/>
    <property type="match status" value="1"/>
</dbReference>
<evidence type="ECO:0000256" key="5">
    <source>
        <dbReference type="ARBA" id="ARBA00023136"/>
    </source>
</evidence>
<keyword evidence="5" id="KW-0472">Membrane</keyword>
<dbReference type="OMA" id="ATIFCGM"/>
<dbReference type="Pfam" id="PF07534">
    <property type="entry name" value="TLD"/>
    <property type="match status" value="1"/>
</dbReference>
<evidence type="ECO:0000256" key="4">
    <source>
        <dbReference type="ARBA" id="ARBA00022490"/>
    </source>
</evidence>
<dbReference type="SMART" id="SM00584">
    <property type="entry name" value="TLDc"/>
    <property type="match status" value="1"/>
</dbReference>
<evidence type="ECO:0000313" key="13">
    <source>
        <dbReference type="Proteomes" id="UP000005408"/>
    </source>
</evidence>
<evidence type="ECO:0000256" key="9">
    <source>
        <dbReference type="ARBA" id="ARBA00042134"/>
    </source>
</evidence>
<evidence type="ECO:0000256" key="7">
    <source>
        <dbReference type="ARBA" id="ARBA00039594"/>
    </source>
</evidence>
<organism evidence="12 13">
    <name type="scientific">Magallana gigas</name>
    <name type="common">Pacific oyster</name>
    <name type="synonym">Crassostrea gigas</name>
    <dbReference type="NCBI Taxonomy" id="29159"/>
    <lineage>
        <taxon>Eukaryota</taxon>
        <taxon>Metazoa</taxon>
        <taxon>Spiralia</taxon>
        <taxon>Lophotrochozoa</taxon>
        <taxon>Mollusca</taxon>
        <taxon>Bivalvia</taxon>
        <taxon>Autobranchia</taxon>
        <taxon>Pteriomorphia</taxon>
        <taxon>Ostreida</taxon>
        <taxon>Ostreoidea</taxon>
        <taxon>Ostreidae</taxon>
        <taxon>Magallana</taxon>
    </lineage>
</organism>
<dbReference type="GO" id="GO:0005634">
    <property type="term" value="C:nucleus"/>
    <property type="evidence" value="ECO:0007669"/>
    <property type="project" value="TreeGrafter"/>
</dbReference>
<proteinExistence type="predicted"/>
<keyword evidence="13" id="KW-1185">Reference proteome</keyword>
<evidence type="ECO:0000256" key="8">
    <source>
        <dbReference type="ARBA" id="ARBA00041780"/>
    </source>
</evidence>
<sequence length="458" mass="52127">MGGSESKGSPGSQVFTQTEIQHLHSKFDKLFKSPQSFQDGLAPLSTDLSKNLFQYINHIPTHHSNQKHKHGVTPEQFHVFAAHALKGTFEEKATIFCGMKNSRDITMKDVSEVTTELLEVYKHYLTRLPHWRGIHTMSSGAEGNQRFVSYLTKGLTASGENERVTVSDIETWMSKTPHLMNLFDTVFSSLFQFHSMNEIMENIPAMVPIPLFEGHRDEAVLSVLDYNSVLYLNYNLPSMYQPEWRFLFSNSVYGDSFSQLVAHITNKGPTLLVVRDKKGHLFGGMAADNWECRPKFYGSSSCFLFTLNPHYGIYTPTMYNENFMYLNQGQATLLNGLGMGGQMDYFGLWIDSSFNHGHSKAKPKCTTYGSPQLSADPEFEVDIIEVWGLGPEKKEEEDSDEEKEKNVKKSILQRDPESKAMLELMGRTQVSEGFKELDEDEDQSEEMKRKMNTIPKLL</sequence>
<evidence type="ECO:0000256" key="10">
    <source>
        <dbReference type="SAM" id="MobiDB-lite"/>
    </source>
</evidence>
<dbReference type="OrthoDB" id="289228at2759"/>
<evidence type="ECO:0000313" key="12">
    <source>
        <dbReference type="EnsemblMetazoa" id="G20495.1:cds"/>
    </source>
</evidence>
<feature type="domain" description="TLDc" evidence="11">
    <location>
        <begin position="222"/>
        <end position="390"/>
    </location>
</feature>
<dbReference type="Proteomes" id="UP000005408">
    <property type="component" value="Unassembled WGS sequence"/>
</dbReference>
<accession>A0A8W8JVE1</accession>
<keyword evidence="4" id="KW-0963">Cytoplasm</keyword>
<comment type="subcellular location">
    <subcellularLocation>
        <location evidence="3">Cytoplasm</location>
    </subcellularLocation>
    <subcellularLocation>
        <location evidence="2">Lysosome</location>
    </subcellularLocation>
    <subcellularLocation>
        <location evidence="1">Membrane</location>
    </subcellularLocation>
</comment>
<feature type="compositionally biased region" description="Basic and acidic residues" evidence="10">
    <location>
        <begin position="391"/>
        <end position="420"/>
    </location>
</feature>
<evidence type="ECO:0000259" key="11">
    <source>
        <dbReference type="PROSITE" id="PS51886"/>
    </source>
</evidence>
<evidence type="ECO:0000256" key="6">
    <source>
        <dbReference type="ARBA" id="ARBA00023228"/>
    </source>
</evidence>